<dbReference type="SUPFAM" id="SSF102114">
    <property type="entry name" value="Radical SAM enzymes"/>
    <property type="match status" value="1"/>
</dbReference>
<comment type="caution">
    <text evidence="11">The sequence shown here is derived from an EMBL/GenBank/DDBJ whole genome shotgun (WGS) entry which is preliminary data.</text>
</comment>
<dbReference type="InterPro" id="IPR007197">
    <property type="entry name" value="rSAM"/>
</dbReference>
<dbReference type="Gene3D" id="3.20.20.70">
    <property type="entry name" value="Aldolase class I"/>
    <property type="match status" value="1"/>
</dbReference>
<evidence type="ECO:0000256" key="2">
    <source>
        <dbReference type="ARBA" id="ARBA00017228"/>
    </source>
</evidence>
<comment type="similarity">
    <text evidence="1">Belongs to the anaerobic coproporphyrinogen-III oxidase family. HemW subfamily.</text>
</comment>
<dbReference type="SFLD" id="SFLDS00029">
    <property type="entry name" value="Radical_SAM"/>
    <property type="match status" value="1"/>
</dbReference>
<keyword evidence="4 9" id="KW-0949">S-adenosyl-L-methionine</keyword>
<evidence type="ECO:0000256" key="3">
    <source>
        <dbReference type="ARBA" id="ARBA00022617"/>
    </source>
</evidence>
<dbReference type="Pfam" id="PF04055">
    <property type="entry name" value="Radical_SAM"/>
    <property type="match status" value="1"/>
</dbReference>
<dbReference type="SFLD" id="SFLDF00288">
    <property type="entry name" value="HemN-like__clustered_with_nucl"/>
    <property type="match status" value="1"/>
</dbReference>
<accession>A0A9X3LBI2</accession>
<keyword evidence="12" id="KW-1185">Reference proteome</keyword>
<evidence type="ECO:0000259" key="10">
    <source>
        <dbReference type="PROSITE" id="PS51918"/>
    </source>
</evidence>
<keyword evidence="3 9" id="KW-0349">Heme</keyword>
<dbReference type="AlphaFoldDB" id="A0A9X3LBI2"/>
<dbReference type="InterPro" id="IPR013785">
    <property type="entry name" value="Aldolase_TIM"/>
</dbReference>
<keyword evidence="5 9" id="KW-0479">Metal-binding</keyword>
<dbReference type="Proteomes" id="UP001152172">
    <property type="component" value="Unassembled WGS sequence"/>
</dbReference>
<dbReference type="NCBIfam" id="TIGR00539">
    <property type="entry name" value="hemN_rel"/>
    <property type="match status" value="1"/>
</dbReference>
<dbReference type="CDD" id="cd01335">
    <property type="entry name" value="Radical_SAM"/>
    <property type="match status" value="1"/>
</dbReference>
<evidence type="ECO:0000256" key="9">
    <source>
        <dbReference type="RuleBase" id="RU364116"/>
    </source>
</evidence>
<dbReference type="EMBL" id="JAMKBI010000014">
    <property type="protein sequence ID" value="MCZ8534923.1"/>
    <property type="molecule type" value="Genomic_DNA"/>
</dbReference>
<keyword evidence="9" id="KW-0963">Cytoplasm</keyword>
<evidence type="ECO:0000313" key="11">
    <source>
        <dbReference type="EMBL" id="MCZ8534923.1"/>
    </source>
</evidence>
<dbReference type="SMART" id="SM00729">
    <property type="entry name" value="Elp3"/>
    <property type="match status" value="1"/>
</dbReference>
<proteinExistence type="inferred from homology"/>
<dbReference type="Pfam" id="PF06969">
    <property type="entry name" value="HemN_C"/>
    <property type="match status" value="1"/>
</dbReference>
<evidence type="ECO:0000256" key="8">
    <source>
        <dbReference type="ARBA" id="ARBA00023186"/>
    </source>
</evidence>
<evidence type="ECO:0000256" key="4">
    <source>
        <dbReference type="ARBA" id="ARBA00022691"/>
    </source>
</evidence>
<dbReference type="GO" id="GO:0005737">
    <property type="term" value="C:cytoplasm"/>
    <property type="evidence" value="ECO:0007669"/>
    <property type="project" value="UniProtKB-SubCell"/>
</dbReference>
<evidence type="ECO:0000256" key="6">
    <source>
        <dbReference type="ARBA" id="ARBA00023004"/>
    </source>
</evidence>
<evidence type="ECO:0000313" key="12">
    <source>
        <dbReference type="Proteomes" id="UP001152172"/>
    </source>
</evidence>
<dbReference type="GO" id="GO:0051539">
    <property type="term" value="F:4 iron, 4 sulfur cluster binding"/>
    <property type="evidence" value="ECO:0007669"/>
    <property type="project" value="UniProtKB-UniRule"/>
</dbReference>
<evidence type="ECO:0000256" key="1">
    <source>
        <dbReference type="ARBA" id="ARBA00006100"/>
    </source>
</evidence>
<dbReference type="RefSeq" id="WP_269922988.1">
    <property type="nucleotide sequence ID" value="NZ_JAMKBI010000014.1"/>
</dbReference>
<dbReference type="InterPro" id="IPR034505">
    <property type="entry name" value="Coproporphyrinogen-III_oxidase"/>
</dbReference>
<dbReference type="GO" id="GO:0046872">
    <property type="term" value="F:metal ion binding"/>
    <property type="evidence" value="ECO:0007669"/>
    <property type="project" value="UniProtKB-UniRule"/>
</dbReference>
<dbReference type="GO" id="GO:0006779">
    <property type="term" value="P:porphyrin-containing compound biosynthetic process"/>
    <property type="evidence" value="ECO:0007669"/>
    <property type="project" value="InterPro"/>
</dbReference>
<reference evidence="11" key="1">
    <citation type="submission" date="2022-05" db="EMBL/GenBank/DDBJ databases">
        <authorList>
            <person name="Colautti A."/>
            <person name="Iacumin L."/>
        </authorList>
    </citation>
    <scope>NUCLEOTIDE SEQUENCE</scope>
    <source>
        <strain evidence="11">DSM 30747</strain>
    </source>
</reference>
<keyword evidence="6 9" id="KW-0408">Iron</keyword>
<dbReference type="PROSITE" id="PS51918">
    <property type="entry name" value="RADICAL_SAM"/>
    <property type="match status" value="1"/>
</dbReference>
<keyword evidence="7 9" id="KW-0411">Iron-sulfur</keyword>
<dbReference type="GO" id="GO:0004109">
    <property type="term" value="F:coproporphyrinogen oxidase activity"/>
    <property type="evidence" value="ECO:0007669"/>
    <property type="project" value="InterPro"/>
</dbReference>
<dbReference type="PANTHER" id="PTHR13932">
    <property type="entry name" value="COPROPORPHYRINIGEN III OXIDASE"/>
    <property type="match status" value="1"/>
</dbReference>
<keyword evidence="8 9" id="KW-0143">Chaperone</keyword>
<dbReference type="SFLD" id="SFLDG01065">
    <property type="entry name" value="anaerobic_coproporphyrinogen-I"/>
    <property type="match status" value="1"/>
</dbReference>
<comment type="function">
    <text evidence="9">Probably acts as a heme chaperone, transferring heme to an unknown acceptor. Binds one molecule of heme per monomer, possibly covalently. Binds 1 [4Fe-4S] cluster. The cluster is coordinated with 3 cysteines and an exchangeable S-adenosyl-L-methionine.</text>
</comment>
<organism evidence="11 12">
    <name type="scientific">Psychrobacillus psychrodurans</name>
    <dbReference type="NCBI Taxonomy" id="126157"/>
    <lineage>
        <taxon>Bacteria</taxon>
        <taxon>Bacillati</taxon>
        <taxon>Bacillota</taxon>
        <taxon>Bacilli</taxon>
        <taxon>Bacillales</taxon>
        <taxon>Bacillaceae</taxon>
        <taxon>Psychrobacillus</taxon>
    </lineage>
</organism>
<dbReference type="InterPro" id="IPR058240">
    <property type="entry name" value="rSAM_sf"/>
</dbReference>
<dbReference type="SFLD" id="SFLDF00562">
    <property type="entry name" value="HemN-like__clustered_with_heat"/>
    <property type="match status" value="1"/>
</dbReference>
<dbReference type="InterPro" id="IPR006638">
    <property type="entry name" value="Elp3/MiaA/NifB-like_rSAM"/>
</dbReference>
<dbReference type="PANTHER" id="PTHR13932:SF5">
    <property type="entry name" value="RADICAL S-ADENOSYL METHIONINE DOMAIN-CONTAINING PROTEIN 1, MITOCHONDRIAL"/>
    <property type="match status" value="1"/>
</dbReference>
<comment type="subcellular location">
    <subcellularLocation>
        <location evidence="9">Cytoplasm</location>
    </subcellularLocation>
</comment>
<name>A0A9X3LBI2_9BACI</name>
<keyword evidence="9" id="KW-0004">4Fe-4S</keyword>
<sequence>MVRGVYIHIPFCHQICNYCDFNKFFFQNQPVDEYIESLGKEMSLWQNDAEPAKIDTIFIGGGTPTSLTVDQLDRLLSLIHKNLPMEHVTEFTSEANPDELTLEKMQLMRKYGVNRLSMGVQTFDQDLLKVLGRTHSNNHVYEVIEYAKQTEFPSISIDLMYGLPNQTMEQWKASLQEAFRLKIPHISAYSLLVEPKTIFYNLLSKGKLSLPGEDLEAEMYSYLLEEMKNHGYTQYEISNFAYEGKESKHNLLYWNNDEYIGLGAGAHGYVNGVRYSNHGPLKKYMHTIDLGEKPLMMQKEVTKVEKMEEEMFLGLRKNEGVSLEKFEGRYGITLHDIYGKELDELLQKELIIIQNNFVRLTTRGRFIGNEVFQYFLK</sequence>
<dbReference type="InterPro" id="IPR004559">
    <property type="entry name" value="HemW-like"/>
</dbReference>
<gene>
    <name evidence="11" type="primary">hemW</name>
    <name evidence="11" type="ORF">M9R61_16580</name>
</gene>
<feature type="domain" description="Radical SAM core" evidence="10">
    <location>
        <begin position="1"/>
        <end position="233"/>
    </location>
</feature>
<evidence type="ECO:0000256" key="7">
    <source>
        <dbReference type="ARBA" id="ARBA00023014"/>
    </source>
</evidence>
<dbReference type="InterPro" id="IPR010723">
    <property type="entry name" value="HemN_C"/>
</dbReference>
<evidence type="ECO:0000256" key="5">
    <source>
        <dbReference type="ARBA" id="ARBA00022723"/>
    </source>
</evidence>
<protein>
    <recommendedName>
        <fullName evidence="2 9">Heme chaperone HemW</fullName>
    </recommendedName>
</protein>
<dbReference type="SFLD" id="SFLDG01082">
    <property type="entry name" value="B12-binding_domain_containing"/>
    <property type="match status" value="1"/>
</dbReference>